<evidence type="ECO:0000256" key="6">
    <source>
        <dbReference type="ARBA" id="ARBA00022729"/>
    </source>
</evidence>
<dbReference type="STRING" id="71784.A0A1Y2B129"/>
<evidence type="ECO:0000256" key="3">
    <source>
        <dbReference type="ARBA" id="ARBA00011245"/>
    </source>
</evidence>
<keyword evidence="7" id="KW-0445">Lipid transport</keyword>
<dbReference type="SUPFAM" id="SSF81296">
    <property type="entry name" value="E set domains"/>
    <property type="match status" value="1"/>
</dbReference>
<dbReference type="InterPro" id="IPR033917">
    <property type="entry name" value="ML_PG-PI_TP"/>
</dbReference>
<feature type="domain" description="MD-2-related lipid-recognition" evidence="8">
    <location>
        <begin position="11"/>
        <end position="133"/>
    </location>
</feature>
<keyword evidence="6" id="KW-0732">Signal</keyword>
<dbReference type="PANTHER" id="PTHR11306">
    <property type="entry name" value="NIEMANN PICK TYPE C2 PROTEIN NPC2-RELATED"/>
    <property type="match status" value="1"/>
</dbReference>
<feature type="non-terminal residue" evidence="9">
    <location>
        <position position="1"/>
    </location>
</feature>
<comment type="caution">
    <text evidence="9">The sequence shown here is derived from an EMBL/GenBank/DDBJ whole genome shotgun (WGS) entry which is preliminary data.</text>
</comment>
<keyword evidence="10" id="KW-1185">Reference proteome</keyword>
<dbReference type="GO" id="GO:0032366">
    <property type="term" value="P:intracellular sterol transport"/>
    <property type="evidence" value="ECO:0007669"/>
    <property type="project" value="InterPro"/>
</dbReference>
<dbReference type="Pfam" id="PF02221">
    <property type="entry name" value="E1_DerP2_DerF2"/>
    <property type="match status" value="1"/>
</dbReference>
<dbReference type="InterPro" id="IPR039670">
    <property type="entry name" value="NPC2-like"/>
</dbReference>
<dbReference type="InterPro" id="IPR003172">
    <property type="entry name" value="ML_dom"/>
</dbReference>
<keyword evidence="5" id="KW-0813">Transport</keyword>
<dbReference type="SMART" id="SM00737">
    <property type="entry name" value="ML"/>
    <property type="match status" value="1"/>
</dbReference>
<evidence type="ECO:0000256" key="5">
    <source>
        <dbReference type="ARBA" id="ARBA00022448"/>
    </source>
</evidence>
<dbReference type="FunFam" id="2.70.220.10:FF:000004">
    <property type="entry name" value="Related to phosphatidylglycerol/phosphatidylinositol transfer protein"/>
    <property type="match status" value="1"/>
</dbReference>
<dbReference type="InterPro" id="IPR036846">
    <property type="entry name" value="GM2-AP_sf"/>
</dbReference>
<dbReference type="PANTHER" id="PTHR11306:SF0">
    <property type="entry name" value="PHOSPHATIDYLGLYCEROL_PHOSPHATIDYLINOSITOL TRANSFER PROTEIN"/>
    <property type="match status" value="1"/>
</dbReference>
<gene>
    <name evidence="9" type="ORF">BCR39DRAFT_452256</name>
</gene>
<organism evidence="9 10">
    <name type="scientific">Naematelia encephala</name>
    <dbReference type="NCBI Taxonomy" id="71784"/>
    <lineage>
        <taxon>Eukaryota</taxon>
        <taxon>Fungi</taxon>
        <taxon>Dikarya</taxon>
        <taxon>Basidiomycota</taxon>
        <taxon>Agaricomycotina</taxon>
        <taxon>Tremellomycetes</taxon>
        <taxon>Tremellales</taxon>
        <taxon>Naemateliaceae</taxon>
        <taxon>Naematelia</taxon>
    </lineage>
</organism>
<dbReference type="FunFam" id="2.70.220.10:FF:000002">
    <property type="entry name" value="Phosphatidylglycerol/phosphatidylinositol transfer protein"/>
    <property type="match status" value="1"/>
</dbReference>
<evidence type="ECO:0000313" key="9">
    <source>
        <dbReference type="EMBL" id="ORY28512.1"/>
    </source>
</evidence>
<protein>
    <recommendedName>
        <fullName evidence="4">Phosphatidylglycerol/phosphatidylinositol transfer protein</fullName>
    </recommendedName>
</protein>
<dbReference type="GO" id="GO:0032934">
    <property type="term" value="F:sterol binding"/>
    <property type="evidence" value="ECO:0007669"/>
    <property type="project" value="InterPro"/>
</dbReference>
<comment type="subunit">
    <text evidence="3">Monomer.</text>
</comment>
<feature type="non-terminal residue" evidence="9">
    <location>
        <position position="137"/>
    </location>
</feature>
<evidence type="ECO:0000256" key="1">
    <source>
        <dbReference type="ARBA" id="ARBA00002053"/>
    </source>
</evidence>
<evidence type="ECO:0000256" key="4">
    <source>
        <dbReference type="ARBA" id="ARBA00016056"/>
    </source>
</evidence>
<dbReference type="EMBL" id="MCFC01000031">
    <property type="protein sequence ID" value="ORY28512.1"/>
    <property type="molecule type" value="Genomic_DNA"/>
</dbReference>
<dbReference type="InterPro" id="IPR014756">
    <property type="entry name" value="Ig_E-set"/>
</dbReference>
<evidence type="ECO:0000256" key="2">
    <source>
        <dbReference type="ARBA" id="ARBA00006370"/>
    </source>
</evidence>
<dbReference type="OrthoDB" id="6409159at2759"/>
<dbReference type="Proteomes" id="UP000193986">
    <property type="component" value="Unassembled WGS sequence"/>
</dbReference>
<dbReference type="FunCoup" id="A0A1Y2B129">
    <property type="interactions" value="1"/>
</dbReference>
<evidence type="ECO:0000259" key="8">
    <source>
        <dbReference type="SMART" id="SM00737"/>
    </source>
</evidence>
<evidence type="ECO:0000256" key="7">
    <source>
        <dbReference type="ARBA" id="ARBA00023055"/>
    </source>
</evidence>
<proteinExistence type="inferred from homology"/>
<evidence type="ECO:0000313" key="10">
    <source>
        <dbReference type="Proteomes" id="UP000193986"/>
    </source>
</evidence>
<dbReference type="CDD" id="cd00917">
    <property type="entry name" value="PG-PI_TP"/>
    <property type="match status" value="1"/>
</dbReference>
<name>A0A1Y2B129_9TREE</name>
<reference evidence="9 10" key="1">
    <citation type="submission" date="2016-07" db="EMBL/GenBank/DDBJ databases">
        <title>Pervasive Adenine N6-methylation of Active Genes in Fungi.</title>
        <authorList>
            <consortium name="DOE Joint Genome Institute"/>
            <person name="Mondo S.J."/>
            <person name="Dannebaum R.O."/>
            <person name="Kuo R.C."/>
            <person name="Labutti K."/>
            <person name="Haridas S."/>
            <person name="Kuo A."/>
            <person name="Salamov A."/>
            <person name="Ahrendt S.R."/>
            <person name="Lipzen A."/>
            <person name="Sullivan W."/>
            <person name="Andreopoulos W.B."/>
            <person name="Clum A."/>
            <person name="Lindquist E."/>
            <person name="Daum C."/>
            <person name="Ramamoorthy G.K."/>
            <person name="Gryganskyi A."/>
            <person name="Culley D."/>
            <person name="Magnuson J.K."/>
            <person name="James T.Y."/>
            <person name="O'Malley M.A."/>
            <person name="Stajich J.E."/>
            <person name="Spatafora J.W."/>
            <person name="Visel A."/>
            <person name="Grigoriev I.V."/>
        </authorList>
    </citation>
    <scope>NUCLEOTIDE SEQUENCE [LARGE SCALE GENOMIC DNA]</scope>
    <source>
        <strain evidence="9 10">68-887.2</strain>
    </source>
</reference>
<dbReference type="InParanoid" id="A0A1Y2B129"/>
<dbReference type="Gene3D" id="2.70.220.10">
    <property type="entry name" value="Ganglioside GM2 activator"/>
    <property type="match status" value="2"/>
</dbReference>
<comment type="function">
    <text evidence="1">Catalyzes the intermembrane transfer of phosphatidylglycerol and phosphatidylinositol.</text>
</comment>
<comment type="similarity">
    <text evidence="2">Belongs to the NPC2 family.</text>
</comment>
<accession>A0A1Y2B129</accession>
<dbReference type="AlphaFoldDB" id="A0A1Y2B129"/>
<sequence>GEMHTMDSWSWVDCGTATDAVQIKTITVSPDPPVPGKNLTVTVDADVLKILDDGAYADVTVKLGLIKLLQKQFDVCEEAKNANASVQCPVDPGAYNVVQTVELPREIPKAKFSVAVRGYTADDEDMVCLDLFIDFVS</sequence>